<protein>
    <recommendedName>
        <fullName evidence="1">FAD-binding domain-containing protein</fullName>
    </recommendedName>
</protein>
<proteinExistence type="predicted"/>
<dbReference type="Gene3D" id="3.50.50.60">
    <property type="entry name" value="FAD/NAD(P)-binding domain"/>
    <property type="match status" value="1"/>
</dbReference>
<comment type="caution">
    <text evidence="2">The sequence shown here is derived from an EMBL/GenBank/DDBJ whole genome shotgun (WGS) entry which is preliminary data.</text>
</comment>
<evidence type="ECO:0000259" key="1">
    <source>
        <dbReference type="Pfam" id="PF01494"/>
    </source>
</evidence>
<dbReference type="SUPFAM" id="SSF51905">
    <property type="entry name" value="FAD/NAD(P)-binding domain"/>
    <property type="match status" value="1"/>
</dbReference>
<dbReference type="RefSeq" id="WP_085144111.1">
    <property type="nucleotide sequence ID" value="NZ_JACKUA010000014.1"/>
</dbReference>
<dbReference type="GO" id="GO:0071949">
    <property type="term" value="F:FAD binding"/>
    <property type="evidence" value="ECO:0007669"/>
    <property type="project" value="InterPro"/>
</dbReference>
<evidence type="ECO:0000313" key="3">
    <source>
        <dbReference type="Proteomes" id="UP000193964"/>
    </source>
</evidence>
<feature type="domain" description="FAD-binding" evidence="1">
    <location>
        <begin position="8"/>
        <end position="351"/>
    </location>
</feature>
<dbReference type="PANTHER" id="PTHR43422">
    <property type="entry name" value="THIAMINE THIAZOLE SYNTHASE"/>
    <property type="match status" value="1"/>
</dbReference>
<gene>
    <name evidence="2" type="ORF">AWC31_20930</name>
</gene>
<dbReference type="InterPro" id="IPR002938">
    <property type="entry name" value="FAD-bd"/>
</dbReference>
<reference evidence="2 3" key="1">
    <citation type="submission" date="2016-01" db="EMBL/GenBank/DDBJ databases">
        <title>The new phylogeny of the genus Mycobacterium.</title>
        <authorList>
            <person name="Tarcisio F."/>
            <person name="Conor M."/>
            <person name="Antonella G."/>
            <person name="Elisabetta G."/>
            <person name="Giulia F.S."/>
            <person name="Sara T."/>
            <person name="Anna F."/>
            <person name="Clotilde B."/>
            <person name="Roberto B."/>
            <person name="Veronica D.S."/>
            <person name="Fabio R."/>
            <person name="Monica P."/>
            <person name="Olivier J."/>
            <person name="Enrico T."/>
            <person name="Nicola S."/>
        </authorList>
    </citation>
    <scope>NUCLEOTIDE SEQUENCE [LARGE SCALE GENOMIC DNA]</scope>
    <source>
        <strain evidence="2 3">ATCC 700010</strain>
    </source>
</reference>
<dbReference type="Proteomes" id="UP000193964">
    <property type="component" value="Unassembled WGS sequence"/>
</dbReference>
<sequence>MHHLRKHAVVCGASMAGLLAARVLADFYESVTVVERDILPDNAIQRRGVAHGRHLQMMLSGGSSRLAHLFPGLFDELTAAGAHVMDGIDDPSLFYLRVGEHVACRSGRFTRSDDVVIVLASRPLLETHVRRRVSAFGNVTIMDGHDVIEPVLDSSGRISAARVADRETGAERMLEADLVVDATGRAGRTPAFLEARGYERPRERKYPVGLSYSSQFFRLPSGALTEKVAAVNDLVEKRRGAGVLAYEDGTAILTLIGVAGHKLPTDLPGVLDAATELLPPQFSSALRAAQPLGAVTAQHYPVSVWRRYDKLNRLPQGLLVIGDAVCSFNPVYGQGMTSAALQAMALRQCLSSADTTDLATRYFRTAAKKLAPIWWSNRFTDFNFTPTDDWRTKPRRLLNRGMDRVWAALATDIVLAETFIRTLQLVDPPTAMLQPAMLRRLLAGGRVSPVR</sequence>
<dbReference type="InterPro" id="IPR036188">
    <property type="entry name" value="FAD/NAD-bd_sf"/>
</dbReference>
<dbReference type="OrthoDB" id="9790035at2"/>
<dbReference type="AlphaFoldDB" id="A0A1X2FDI7"/>
<dbReference type="Pfam" id="PF01494">
    <property type="entry name" value="FAD_binding_3"/>
    <property type="match status" value="1"/>
</dbReference>
<dbReference type="EMBL" id="LQQA01000010">
    <property type="protein sequence ID" value="ORX16505.1"/>
    <property type="molecule type" value="Genomic_DNA"/>
</dbReference>
<accession>A0A1X2FDI7</accession>
<evidence type="ECO:0000313" key="2">
    <source>
        <dbReference type="EMBL" id="ORX16505.1"/>
    </source>
</evidence>
<dbReference type="PANTHER" id="PTHR43422:SF3">
    <property type="entry name" value="THIAMINE THIAZOLE SYNTHASE"/>
    <property type="match status" value="1"/>
</dbReference>
<organism evidence="2 3">
    <name type="scientific">Mycolicibacterium wolinskyi</name>
    <dbReference type="NCBI Taxonomy" id="59750"/>
    <lineage>
        <taxon>Bacteria</taxon>
        <taxon>Bacillati</taxon>
        <taxon>Actinomycetota</taxon>
        <taxon>Actinomycetes</taxon>
        <taxon>Mycobacteriales</taxon>
        <taxon>Mycobacteriaceae</taxon>
        <taxon>Mycolicibacterium</taxon>
    </lineage>
</organism>
<name>A0A1X2FDI7_9MYCO</name>